<sequence length="94" mass="10999">ILPKKTLPDRKKGSKKNWFVVNTQVYAREYRLSRQWTATIITKRHGSLIYDVEVDKDRSHVIDQITIPSRTARTRIKPSHLQVDASSKTYGWFA</sequence>
<dbReference type="AlphaFoldDB" id="A0A564YWI4"/>
<name>A0A564YWI4_HYMDI</name>
<keyword evidence="2" id="KW-1185">Reference proteome</keyword>
<dbReference type="EMBL" id="CABIJS010000443">
    <property type="protein sequence ID" value="VUZ51379.1"/>
    <property type="molecule type" value="Genomic_DNA"/>
</dbReference>
<protein>
    <submittedName>
        <fullName evidence="1">Uncharacterized protein</fullName>
    </submittedName>
</protein>
<evidence type="ECO:0000313" key="1">
    <source>
        <dbReference type="EMBL" id="VUZ51379.1"/>
    </source>
</evidence>
<proteinExistence type="predicted"/>
<feature type="non-terminal residue" evidence="1">
    <location>
        <position position="1"/>
    </location>
</feature>
<evidence type="ECO:0000313" key="2">
    <source>
        <dbReference type="Proteomes" id="UP000321570"/>
    </source>
</evidence>
<reference evidence="1 2" key="1">
    <citation type="submission" date="2019-07" db="EMBL/GenBank/DDBJ databases">
        <authorList>
            <person name="Jastrzebski P J."/>
            <person name="Paukszto L."/>
            <person name="Jastrzebski P J."/>
        </authorList>
    </citation>
    <scope>NUCLEOTIDE SEQUENCE [LARGE SCALE GENOMIC DNA]</scope>
    <source>
        <strain evidence="1 2">WMS-il1</strain>
    </source>
</reference>
<organism evidence="1 2">
    <name type="scientific">Hymenolepis diminuta</name>
    <name type="common">Rat tapeworm</name>
    <dbReference type="NCBI Taxonomy" id="6216"/>
    <lineage>
        <taxon>Eukaryota</taxon>
        <taxon>Metazoa</taxon>
        <taxon>Spiralia</taxon>
        <taxon>Lophotrochozoa</taxon>
        <taxon>Platyhelminthes</taxon>
        <taxon>Cestoda</taxon>
        <taxon>Eucestoda</taxon>
        <taxon>Cyclophyllidea</taxon>
        <taxon>Hymenolepididae</taxon>
        <taxon>Hymenolepis</taxon>
    </lineage>
</organism>
<dbReference type="Proteomes" id="UP000321570">
    <property type="component" value="Unassembled WGS sequence"/>
</dbReference>
<gene>
    <name evidence="1" type="ORF">WMSIL1_LOCUS10055</name>
</gene>
<accession>A0A564YWI4</accession>